<feature type="domain" description="Fringe-like glycosyltransferase" evidence="11">
    <location>
        <begin position="294"/>
        <end position="511"/>
    </location>
</feature>
<keyword evidence="3" id="KW-0328">Glycosyltransferase</keyword>
<feature type="region of interest" description="Disordered" evidence="10">
    <location>
        <begin position="532"/>
        <end position="571"/>
    </location>
</feature>
<evidence type="ECO:0000256" key="1">
    <source>
        <dbReference type="ARBA" id="ARBA00004606"/>
    </source>
</evidence>
<evidence type="ECO:0000256" key="7">
    <source>
        <dbReference type="ARBA" id="ARBA00022989"/>
    </source>
</evidence>
<evidence type="ECO:0000259" key="11">
    <source>
        <dbReference type="Pfam" id="PF02434"/>
    </source>
</evidence>
<evidence type="ECO:0000256" key="10">
    <source>
        <dbReference type="SAM" id="MobiDB-lite"/>
    </source>
</evidence>
<comment type="subcellular location">
    <subcellularLocation>
        <location evidence="9">Endomembrane system</location>
        <topology evidence="9">Single-pass membrane protein</topology>
    </subcellularLocation>
    <subcellularLocation>
        <location evidence="1">Membrane</location>
        <topology evidence="1">Single-pass type II membrane protein</topology>
    </subcellularLocation>
</comment>
<evidence type="ECO:0000256" key="9">
    <source>
        <dbReference type="ARBA" id="ARBA00037847"/>
    </source>
</evidence>
<reference evidence="12" key="2">
    <citation type="submission" date="2025-05" db="UniProtKB">
        <authorList>
            <consortium name="EnsemblMetazoa"/>
        </authorList>
    </citation>
    <scope>IDENTIFICATION</scope>
    <source>
        <strain evidence="12">Foshan</strain>
    </source>
</reference>
<dbReference type="Gene3D" id="3.90.550.50">
    <property type="match status" value="2"/>
</dbReference>
<evidence type="ECO:0000256" key="5">
    <source>
        <dbReference type="ARBA" id="ARBA00022692"/>
    </source>
</evidence>
<accession>A0ABM1XNX8</accession>
<dbReference type="Proteomes" id="UP000069940">
    <property type="component" value="Unassembled WGS sequence"/>
</dbReference>
<keyword evidence="13" id="KW-1185">Reference proteome</keyword>
<keyword evidence="8" id="KW-0472">Membrane</keyword>
<keyword evidence="5" id="KW-0812">Transmembrane</keyword>
<evidence type="ECO:0000256" key="6">
    <source>
        <dbReference type="ARBA" id="ARBA00022968"/>
    </source>
</evidence>
<feature type="region of interest" description="Disordered" evidence="10">
    <location>
        <begin position="660"/>
        <end position="699"/>
    </location>
</feature>
<name>A0ABM1XNX8_AEDAL</name>
<evidence type="ECO:0000313" key="13">
    <source>
        <dbReference type="Proteomes" id="UP000069940"/>
    </source>
</evidence>
<dbReference type="GeneID" id="115255108"/>
<comment type="similarity">
    <text evidence="2">Belongs to the glycosyltransferase 31 family.</text>
</comment>
<evidence type="ECO:0000313" key="12">
    <source>
        <dbReference type="EnsemblMetazoa" id="AALFPA23_001425.P1170"/>
    </source>
</evidence>
<dbReference type="Pfam" id="PF02434">
    <property type="entry name" value="Fringe"/>
    <property type="match status" value="1"/>
</dbReference>
<reference evidence="13" key="1">
    <citation type="journal article" date="2015" name="Proc. Natl. Acad. Sci. U.S.A.">
        <title>Genome sequence of the Asian Tiger mosquito, Aedes albopictus, reveals insights into its biology, genetics, and evolution.</title>
        <authorList>
            <person name="Chen X.G."/>
            <person name="Jiang X."/>
            <person name="Gu J."/>
            <person name="Xu M."/>
            <person name="Wu Y."/>
            <person name="Deng Y."/>
            <person name="Zhang C."/>
            <person name="Bonizzoni M."/>
            <person name="Dermauw W."/>
            <person name="Vontas J."/>
            <person name="Armbruster P."/>
            <person name="Huang X."/>
            <person name="Yang Y."/>
            <person name="Zhang H."/>
            <person name="He W."/>
            <person name="Peng H."/>
            <person name="Liu Y."/>
            <person name="Wu K."/>
            <person name="Chen J."/>
            <person name="Lirakis M."/>
            <person name="Topalis P."/>
            <person name="Van Leeuwen T."/>
            <person name="Hall A.B."/>
            <person name="Jiang X."/>
            <person name="Thorpe C."/>
            <person name="Mueller R.L."/>
            <person name="Sun C."/>
            <person name="Waterhouse R.M."/>
            <person name="Yan G."/>
            <person name="Tu Z.J."/>
            <person name="Fang X."/>
            <person name="James A.A."/>
        </authorList>
    </citation>
    <scope>NUCLEOTIDE SEQUENCE [LARGE SCALE GENOMIC DNA]</scope>
    <source>
        <strain evidence="13">Foshan</strain>
    </source>
</reference>
<keyword evidence="6" id="KW-0735">Signal-anchor</keyword>
<keyword evidence="7" id="KW-1133">Transmembrane helix</keyword>
<feature type="compositionally biased region" description="Low complexity" evidence="10">
    <location>
        <begin position="607"/>
        <end position="619"/>
    </location>
</feature>
<dbReference type="PANTHER" id="PTHR10811">
    <property type="entry name" value="FRINGE-RELATED"/>
    <property type="match status" value="1"/>
</dbReference>
<dbReference type="InterPro" id="IPR003378">
    <property type="entry name" value="Fringe-like_glycosylTrfase"/>
</dbReference>
<evidence type="ECO:0000256" key="3">
    <source>
        <dbReference type="ARBA" id="ARBA00022676"/>
    </source>
</evidence>
<evidence type="ECO:0000256" key="8">
    <source>
        <dbReference type="ARBA" id="ARBA00023136"/>
    </source>
</evidence>
<evidence type="ECO:0000256" key="2">
    <source>
        <dbReference type="ARBA" id="ARBA00008661"/>
    </source>
</evidence>
<sequence length="699" mass="78528">MTLIMHPLVARSGSWLPSNSTVMRTTTIVLVVTVVCVLLPQAGSVPDEVTDSRKPLLAPHEISYLILSQQSLLHYERANALRKSILEQQLKINNHLPNSPTTIGGGENVHLSHEIFADHEGSWAITPVLKHIRASILKASHAGTRWLIICEEDSHVNVSLLAHHLGKEDYRQELFLGYPLHDREATIIHHFAFFKNPSSFLYPYLRAGIALTVPLVDRLVQVLSSAGQTLTEFFIDAAHEFALLAWNRGTGNRLTPVTYFCAHPAAAAAAEGCAIYAKQNHPPVASRAEYAAEVTSSSILFAVKTCEKFHAERVPVLLHTWARYVQHLRLYSDIGDASIPTIATSIPNTSIGHCAKTLEILQLVQEEMFRNRTLVDVRWIMLVDDDTILSPSALVRFLSAFDPSQDVYIGERYGYHLLAQDGQGYNYVTGGGGIVISVRILGALLRSCECPSASSPDDMIIAACLYRLGIRPIHSPLFHQARPSDYPPEALDPASISFHKHWQIDPYQVYNRWFRKNDEAWWHQQERQQRRKFTSLHDHQPAQTEAISGGRSEPLLQPKHISNDNDSARQEQHNHLPHGVVNVVRSHQQQRGKHNQPPPVDEEEDLTGGATITTSPSSAAPTARMIANDYHHRYQNAHISKHFCEDNELQSNGNLLLNQRQPHHHQQPQQQQQSFVGRTTDDGSRHSFQEPNIIKHTEL</sequence>
<feature type="region of interest" description="Disordered" evidence="10">
    <location>
        <begin position="586"/>
        <end position="619"/>
    </location>
</feature>
<feature type="compositionally biased region" description="Basic and acidic residues" evidence="10">
    <location>
        <begin position="679"/>
        <end position="699"/>
    </location>
</feature>
<keyword evidence="4" id="KW-0808">Transferase</keyword>
<evidence type="ECO:0000256" key="4">
    <source>
        <dbReference type="ARBA" id="ARBA00022679"/>
    </source>
</evidence>
<dbReference type="EnsemblMetazoa" id="AALFPA23_001425.R1170">
    <property type="protein sequence ID" value="AALFPA23_001425.P1170"/>
    <property type="gene ID" value="AALFPA23_001425"/>
</dbReference>
<proteinExistence type="inferred from homology"/>
<organism evidence="12 13">
    <name type="scientific">Aedes albopictus</name>
    <name type="common">Asian tiger mosquito</name>
    <name type="synonym">Stegomyia albopicta</name>
    <dbReference type="NCBI Taxonomy" id="7160"/>
    <lineage>
        <taxon>Eukaryota</taxon>
        <taxon>Metazoa</taxon>
        <taxon>Ecdysozoa</taxon>
        <taxon>Arthropoda</taxon>
        <taxon>Hexapoda</taxon>
        <taxon>Insecta</taxon>
        <taxon>Pterygota</taxon>
        <taxon>Neoptera</taxon>
        <taxon>Endopterygota</taxon>
        <taxon>Diptera</taxon>
        <taxon>Nematocera</taxon>
        <taxon>Culicoidea</taxon>
        <taxon>Culicidae</taxon>
        <taxon>Culicinae</taxon>
        <taxon>Aedini</taxon>
        <taxon>Aedes</taxon>
        <taxon>Stegomyia</taxon>
    </lineage>
</organism>
<feature type="compositionally biased region" description="Basic and acidic residues" evidence="10">
    <location>
        <begin position="561"/>
        <end position="571"/>
    </location>
</feature>
<protein>
    <recommendedName>
        <fullName evidence="11">Fringe-like glycosyltransferase domain-containing protein</fullName>
    </recommendedName>
</protein>
<dbReference type="RefSeq" id="XP_029708809.1">
    <property type="nucleotide sequence ID" value="XM_029852949.2"/>
</dbReference>